<evidence type="ECO:0000313" key="2">
    <source>
        <dbReference type="EMBL" id="AKJ00720.1"/>
    </source>
</evidence>
<evidence type="ECO:0000256" key="1">
    <source>
        <dbReference type="SAM" id="Phobius"/>
    </source>
</evidence>
<keyword evidence="1" id="KW-1133">Transmembrane helix</keyword>
<dbReference type="Pfam" id="PF01809">
    <property type="entry name" value="YidD"/>
    <property type="match status" value="1"/>
</dbReference>
<dbReference type="Proteomes" id="UP000256345">
    <property type="component" value="Unassembled WGS sequence"/>
</dbReference>
<keyword evidence="1" id="KW-0812">Transmembrane</keyword>
<feature type="transmembrane region" description="Helical" evidence="1">
    <location>
        <begin position="47"/>
        <end position="65"/>
    </location>
</feature>
<dbReference type="EMBL" id="QUMU01000020">
    <property type="protein sequence ID" value="REG20763.1"/>
    <property type="molecule type" value="Genomic_DNA"/>
</dbReference>
<evidence type="ECO:0000313" key="4">
    <source>
        <dbReference type="Proteomes" id="UP000035579"/>
    </source>
</evidence>
<dbReference type="PANTHER" id="PTHR33383">
    <property type="entry name" value="MEMBRANE PROTEIN INSERTION EFFICIENCY FACTOR-RELATED"/>
    <property type="match status" value="1"/>
</dbReference>
<dbReference type="Proteomes" id="UP000035579">
    <property type="component" value="Chromosome"/>
</dbReference>
<keyword evidence="1" id="KW-0472">Membrane</keyword>
<evidence type="ECO:0000313" key="5">
    <source>
        <dbReference type="Proteomes" id="UP000256345"/>
    </source>
</evidence>
<proteinExistence type="predicted"/>
<protein>
    <recommendedName>
        <fullName evidence="6">Membrane protein insertion efficiency factor</fullName>
    </recommendedName>
</protein>
<dbReference type="InterPro" id="IPR002696">
    <property type="entry name" value="Membr_insert_effic_factor_YidD"/>
</dbReference>
<gene>
    <name evidence="2" type="ORF">AA314_02346</name>
    <name evidence="3" type="ORF">ATI61_120119</name>
</gene>
<dbReference type="PANTHER" id="PTHR33383:SF1">
    <property type="entry name" value="MEMBRANE PROTEIN INSERTION EFFICIENCY FACTOR-RELATED"/>
    <property type="match status" value="1"/>
</dbReference>
<dbReference type="RefSeq" id="WP_082175076.1">
    <property type="nucleotide sequence ID" value="NZ_CP011509.1"/>
</dbReference>
<organism evidence="2 4">
    <name type="scientific">Archangium gephyra</name>
    <dbReference type="NCBI Taxonomy" id="48"/>
    <lineage>
        <taxon>Bacteria</taxon>
        <taxon>Pseudomonadati</taxon>
        <taxon>Myxococcota</taxon>
        <taxon>Myxococcia</taxon>
        <taxon>Myxococcales</taxon>
        <taxon>Cystobacterineae</taxon>
        <taxon>Archangiaceae</taxon>
        <taxon>Archangium</taxon>
    </lineage>
</organism>
<accession>A0AAC8TCB6</accession>
<reference evidence="3 5" key="2">
    <citation type="submission" date="2018-08" db="EMBL/GenBank/DDBJ databases">
        <title>Genomic Encyclopedia of Archaeal and Bacterial Type Strains, Phase II (KMG-II): from individual species to whole genera.</title>
        <authorList>
            <person name="Goeker M."/>
        </authorList>
    </citation>
    <scope>NUCLEOTIDE SEQUENCE [LARGE SCALE GENOMIC DNA]</scope>
    <source>
        <strain evidence="3 5">DSM 2261</strain>
    </source>
</reference>
<dbReference type="NCBIfam" id="TIGR00278">
    <property type="entry name" value="membrane protein insertion efficiency factor YidD"/>
    <property type="match status" value="1"/>
</dbReference>
<dbReference type="SMART" id="SM01234">
    <property type="entry name" value="Haemolytic"/>
    <property type="match status" value="1"/>
</dbReference>
<dbReference type="AlphaFoldDB" id="A0AAC8TCB6"/>
<dbReference type="EMBL" id="CP011509">
    <property type="protein sequence ID" value="AKJ00720.1"/>
    <property type="molecule type" value="Genomic_DNA"/>
</dbReference>
<sequence length="122" mass="13563">MSPPPLPSLGGTSEPPAWSGNPYSALALYPSTEPQAERGPPARPALLPWWLSPLAVLAVAFILFYRNVIPHGWKRRCIYTPTCSMYGLTSIKKYGFTRGALRTWNRIHRCNAVLFQGGHDEP</sequence>
<keyword evidence="5" id="KW-1185">Reference proteome</keyword>
<evidence type="ECO:0000313" key="3">
    <source>
        <dbReference type="EMBL" id="REG20763.1"/>
    </source>
</evidence>
<reference evidence="2 4" key="1">
    <citation type="submission" date="2015-05" db="EMBL/GenBank/DDBJ databases">
        <title>Genome assembly of Archangium gephyra DSM 2261.</title>
        <authorList>
            <person name="Sharma G."/>
            <person name="Subramanian S."/>
        </authorList>
    </citation>
    <scope>NUCLEOTIDE SEQUENCE [LARGE SCALE GENOMIC DNA]</scope>
    <source>
        <strain evidence="2 4">DSM 2261</strain>
    </source>
</reference>
<evidence type="ECO:0008006" key="6">
    <source>
        <dbReference type="Google" id="ProtNLM"/>
    </source>
</evidence>
<dbReference type="KEGG" id="age:AA314_02346"/>
<name>A0AAC8TCB6_9BACT</name>